<feature type="transmembrane region" description="Helical" evidence="5">
    <location>
        <begin position="291"/>
        <end position="321"/>
    </location>
</feature>
<dbReference type="Proteomes" id="UP000536685">
    <property type="component" value="Unassembled WGS sequence"/>
</dbReference>
<dbReference type="PROSITE" id="PS50850">
    <property type="entry name" value="MFS"/>
    <property type="match status" value="1"/>
</dbReference>
<accession>A0A841AMZ6</accession>
<organism evidence="7 8">
    <name type="scientific">Conyzicola lurida</name>
    <dbReference type="NCBI Taxonomy" id="1172621"/>
    <lineage>
        <taxon>Bacteria</taxon>
        <taxon>Bacillati</taxon>
        <taxon>Actinomycetota</taxon>
        <taxon>Actinomycetes</taxon>
        <taxon>Micrococcales</taxon>
        <taxon>Microbacteriaceae</taxon>
        <taxon>Conyzicola</taxon>
    </lineage>
</organism>
<feature type="transmembrane region" description="Helical" evidence="5">
    <location>
        <begin position="88"/>
        <end position="107"/>
    </location>
</feature>
<evidence type="ECO:0000256" key="3">
    <source>
        <dbReference type="ARBA" id="ARBA00022989"/>
    </source>
</evidence>
<reference evidence="7 8" key="1">
    <citation type="submission" date="2020-08" db="EMBL/GenBank/DDBJ databases">
        <title>Sequencing the genomes of 1000 actinobacteria strains.</title>
        <authorList>
            <person name="Klenk H.-P."/>
        </authorList>
    </citation>
    <scope>NUCLEOTIDE SEQUENCE [LARGE SCALE GENOMIC DNA]</scope>
    <source>
        <strain evidence="7 8">DSM 105784</strain>
    </source>
</reference>
<dbReference type="InterPro" id="IPR020846">
    <property type="entry name" value="MFS_dom"/>
</dbReference>
<evidence type="ECO:0000313" key="7">
    <source>
        <dbReference type="EMBL" id="MBB5843086.1"/>
    </source>
</evidence>
<dbReference type="AlphaFoldDB" id="A0A841AMZ6"/>
<evidence type="ECO:0000256" key="1">
    <source>
        <dbReference type="ARBA" id="ARBA00004651"/>
    </source>
</evidence>
<evidence type="ECO:0000259" key="6">
    <source>
        <dbReference type="PROSITE" id="PS50850"/>
    </source>
</evidence>
<comment type="caution">
    <text evidence="7">The sequence shown here is derived from an EMBL/GenBank/DDBJ whole genome shotgun (WGS) entry which is preliminary data.</text>
</comment>
<feature type="domain" description="Major facilitator superfamily (MFS) profile" evidence="6">
    <location>
        <begin position="20"/>
        <end position="399"/>
    </location>
</feature>
<feature type="transmembrane region" description="Helical" evidence="5">
    <location>
        <begin position="113"/>
        <end position="132"/>
    </location>
</feature>
<dbReference type="Pfam" id="PF07690">
    <property type="entry name" value="MFS_1"/>
    <property type="match status" value="1"/>
</dbReference>
<keyword evidence="4 5" id="KW-0472">Membrane</keyword>
<feature type="transmembrane region" description="Helical" evidence="5">
    <location>
        <begin position="153"/>
        <end position="171"/>
    </location>
</feature>
<keyword evidence="2 5" id="KW-0812">Transmembrane</keyword>
<sequence length="404" mass="41092">MTSSAVRRAPRAPMPNAVRAWSVLGLGVAAQTAGTVFVSAPAFLIPLLHTERGLTLAEAGLLASTPTIGMVLTLIAWGALADRIGERWVIAGGLALTAVAALGAIAAQGYVALGIFFLLGGMASASTNAASGRVVVGWFPKDRRGLAMGIRQTCQPLGVTIAAVTIPLIAAENGVGAALLLPFGMTAVLGIACAIGIRNPPRAALAARVVAHNPYRSSGFLWRIHAVSALLVVPQFTLSIFGLVWLVTELRWSALAAGVLVGVSQFVGALARIAIGVLSDRVGSRVRPLRWVAVAAGVCLLVLAVFDGAGWGAAAVVFVIATTATVVDNGLAFTSVAEMAGPSWAGRALGAQNTGQFIVASVVGPAMGALIGLVGYPLAFAATALFPAIAVPLIPRGDAEHDRL</sequence>
<feature type="transmembrane region" description="Helical" evidence="5">
    <location>
        <begin position="59"/>
        <end position="81"/>
    </location>
</feature>
<keyword evidence="3 5" id="KW-1133">Transmembrane helix</keyword>
<feature type="transmembrane region" description="Helical" evidence="5">
    <location>
        <begin position="177"/>
        <end position="199"/>
    </location>
</feature>
<dbReference type="InterPro" id="IPR011701">
    <property type="entry name" value="MFS"/>
</dbReference>
<keyword evidence="8" id="KW-1185">Reference proteome</keyword>
<evidence type="ECO:0000256" key="4">
    <source>
        <dbReference type="ARBA" id="ARBA00023136"/>
    </source>
</evidence>
<dbReference type="PANTHER" id="PTHR23527">
    <property type="entry name" value="BLL3282 PROTEIN"/>
    <property type="match status" value="1"/>
</dbReference>
<comment type="subcellular location">
    <subcellularLocation>
        <location evidence="1">Cell membrane</location>
        <topology evidence="1">Multi-pass membrane protein</topology>
    </subcellularLocation>
</comment>
<dbReference type="GO" id="GO:0005886">
    <property type="term" value="C:plasma membrane"/>
    <property type="evidence" value="ECO:0007669"/>
    <property type="project" value="UniProtKB-SubCell"/>
</dbReference>
<feature type="transmembrane region" description="Helical" evidence="5">
    <location>
        <begin position="252"/>
        <end position="279"/>
    </location>
</feature>
<evidence type="ECO:0000313" key="8">
    <source>
        <dbReference type="Proteomes" id="UP000536685"/>
    </source>
</evidence>
<feature type="transmembrane region" description="Helical" evidence="5">
    <location>
        <begin position="220"/>
        <end position="246"/>
    </location>
</feature>
<evidence type="ECO:0000256" key="5">
    <source>
        <dbReference type="SAM" id="Phobius"/>
    </source>
</evidence>
<dbReference type="EMBL" id="JACHMJ010000001">
    <property type="protein sequence ID" value="MBB5843086.1"/>
    <property type="molecule type" value="Genomic_DNA"/>
</dbReference>
<gene>
    <name evidence="7" type="ORF">HD599_001409</name>
</gene>
<feature type="transmembrane region" description="Helical" evidence="5">
    <location>
        <begin position="369"/>
        <end position="394"/>
    </location>
</feature>
<feature type="transmembrane region" description="Helical" evidence="5">
    <location>
        <begin position="21"/>
        <end position="47"/>
    </location>
</feature>
<dbReference type="GO" id="GO:0022857">
    <property type="term" value="F:transmembrane transporter activity"/>
    <property type="evidence" value="ECO:0007669"/>
    <property type="project" value="InterPro"/>
</dbReference>
<evidence type="ECO:0000256" key="2">
    <source>
        <dbReference type="ARBA" id="ARBA00022692"/>
    </source>
</evidence>
<dbReference type="RefSeq" id="WP_246376123.1">
    <property type="nucleotide sequence ID" value="NZ_JACHMJ010000001.1"/>
</dbReference>
<dbReference type="InterPro" id="IPR036259">
    <property type="entry name" value="MFS_trans_sf"/>
</dbReference>
<dbReference type="InterPro" id="IPR052952">
    <property type="entry name" value="MFS-Transporter"/>
</dbReference>
<dbReference type="Gene3D" id="1.20.1250.20">
    <property type="entry name" value="MFS general substrate transporter like domains"/>
    <property type="match status" value="2"/>
</dbReference>
<proteinExistence type="predicted"/>
<dbReference type="SUPFAM" id="SSF103473">
    <property type="entry name" value="MFS general substrate transporter"/>
    <property type="match status" value="1"/>
</dbReference>
<protein>
    <submittedName>
        <fullName evidence="7">MFS family permease</fullName>
    </submittedName>
</protein>
<name>A0A841AMZ6_9MICO</name>
<dbReference type="PANTHER" id="PTHR23527:SF1">
    <property type="entry name" value="BLL3282 PROTEIN"/>
    <property type="match status" value="1"/>
</dbReference>